<dbReference type="InterPro" id="IPR046342">
    <property type="entry name" value="CBS_dom_sf"/>
</dbReference>
<evidence type="ECO:0000313" key="6">
    <source>
        <dbReference type="Proteomes" id="UP000054691"/>
    </source>
</evidence>
<protein>
    <submittedName>
        <fullName evidence="5">CBS domain protein</fullName>
    </submittedName>
</protein>
<sequence length="138" mass="15465">MQVKEIMSKEPEFLLTTATIFDAAKKMRELDTGFLPVGDKATDKIVGILTDRDIVISALANKKELDTPVKNVMHQEVCYCYENDDVQKAFDSMKKKQIRRLIVLNKNKKLSGILSLGDIALHCDTKLSGDALKDISVH</sequence>
<dbReference type="Proteomes" id="UP000254476">
    <property type="component" value="Unassembled WGS sequence"/>
</dbReference>
<dbReference type="Pfam" id="PF00571">
    <property type="entry name" value="CBS"/>
    <property type="match status" value="2"/>
</dbReference>
<dbReference type="PANTHER" id="PTHR43080:SF2">
    <property type="entry name" value="CBS DOMAIN-CONTAINING PROTEIN"/>
    <property type="match status" value="1"/>
</dbReference>
<evidence type="ECO:0000259" key="3">
    <source>
        <dbReference type="PROSITE" id="PS51371"/>
    </source>
</evidence>
<keyword evidence="6" id="KW-1185">Reference proteome</keyword>
<dbReference type="InterPro" id="IPR000644">
    <property type="entry name" value="CBS_dom"/>
</dbReference>
<evidence type="ECO:0000256" key="2">
    <source>
        <dbReference type="PROSITE-ProRule" id="PRU00703"/>
    </source>
</evidence>
<accession>A0A378JER9</accession>
<reference evidence="4 6" key="1">
    <citation type="submission" date="2015-11" db="EMBL/GenBank/DDBJ databases">
        <title>Genomic analysis of 38 Legionella species identifies large and diverse effector repertoires.</title>
        <authorList>
            <person name="Burstein D."/>
            <person name="Amaro F."/>
            <person name="Zusman T."/>
            <person name="Lifshitz Z."/>
            <person name="Cohen O."/>
            <person name="Gilbert J.A."/>
            <person name="Pupko T."/>
            <person name="Shuman H.A."/>
            <person name="Segal G."/>
        </authorList>
    </citation>
    <scope>NUCLEOTIDE SEQUENCE [LARGE SCALE GENOMIC DNA]</scope>
    <source>
        <strain evidence="4 6">Lyon 8420412</strain>
    </source>
</reference>
<feature type="domain" description="CBS" evidence="3">
    <location>
        <begin position="73"/>
        <end position="132"/>
    </location>
</feature>
<dbReference type="CDD" id="cd04622">
    <property type="entry name" value="CBS_pair_HRP1_like"/>
    <property type="match status" value="1"/>
</dbReference>
<evidence type="ECO:0000313" key="5">
    <source>
        <dbReference type="EMBL" id="STX46333.1"/>
    </source>
</evidence>
<dbReference type="PANTHER" id="PTHR43080">
    <property type="entry name" value="CBS DOMAIN-CONTAINING PROTEIN CBSX3, MITOCHONDRIAL"/>
    <property type="match status" value="1"/>
</dbReference>
<name>A0A378JER9_9GAMM</name>
<dbReference type="SUPFAM" id="SSF54631">
    <property type="entry name" value="CBS-domain pair"/>
    <property type="match status" value="1"/>
</dbReference>
<dbReference type="Proteomes" id="UP000054691">
    <property type="component" value="Unassembled WGS sequence"/>
</dbReference>
<dbReference type="STRING" id="45066.Lgra_1521"/>
<dbReference type="PROSITE" id="PS51371">
    <property type="entry name" value="CBS"/>
    <property type="match status" value="2"/>
</dbReference>
<dbReference type="InterPro" id="IPR051257">
    <property type="entry name" value="Diverse_CBS-Domain"/>
</dbReference>
<keyword evidence="1 2" id="KW-0129">CBS domain</keyword>
<dbReference type="AlphaFoldDB" id="A0A378JER9"/>
<gene>
    <name evidence="4" type="ORF">Lgra_1521</name>
    <name evidence="5" type="ORF">NCTC12388_03095</name>
</gene>
<dbReference type="EMBL" id="UGOB01000001">
    <property type="protein sequence ID" value="STX46333.1"/>
    <property type="molecule type" value="Genomic_DNA"/>
</dbReference>
<organism evidence="5 7">
    <name type="scientific">Legionella gratiana</name>
    <dbReference type="NCBI Taxonomy" id="45066"/>
    <lineage>
        <taxon>Bacteria</taxon>
        <taxon>Pseudomonadati</taxon>
        <taxon>Pseudomonadota</taxon>
        <taxon>Gammaproteobacteria</taxon>
        <taxon>Legionellales</taxon>
        <taxon>Legionellaceae</taxon>
        <taxon>Legionella</taxon>
    </lineage>
</organism>
<feature type="domain" description="CBS" evidence="3">
    <location>
        <begin position="7"/>
        <end position="67"/>
    </location>
</feature>
<dbReference type="OrthoDB" id="9794094at2"/>
<dbReference type="EMBL" id="LNYE01000020">
    <property type="protein sequence ID" value="KTD12063.1"/>
    <property type="molecule type" value="Genomic_DNA"/>
</dbReference>
<evidence type="ECO:0000256" key="1">
    <source>
        <dbReference type="ARBA" id="ARBA00023122"/>
    </source>
</evidence>
<evidence type="ECO:0000313" key="7">
    <source>
        <dbReference type="Proteomes" id="UP000254476"/>
    </source>
</evidence>
<evidence type="ECO:0000313" key="4">
    <source>
        <dbReference type="EMBL" id="KTD12063.1"/>
    </source>
</evidence>
<proteinExistence type="predicted"/>
<dbReference type="SMART" id="SM00116">
    <property type="entry name" value="CBS"/>
    <property type="match status" value="2"/>
</dbReference>
<reference evidence="5 7" key="2">
    <citation type="submission" date="2018-06" db="EMBL/GenBank/DDBJ databases">
        <authorList>
            <consortium name="Pathogen Informatics"/>
            <person name="Doyle S."/>
        </authorList>
    </citation>
    <scope>NUCLEOTIDE SEQUENCE [LARGE SCALE GENOMIC DNA]</scope>
    <source>
        <strain evidence="5 7">NCTC12388</strain>
    </source>
</reference>
<dbReference type="RefSeq" id="WP_058498658.1">
    <property type="nucleotide sequence ID" value="NZ_CAAAHW010000007.1"/>
</dbReference>
<dbReference type="Gene3D" id="3.10.580.10">
    <property type="entry name" value="CBS-domain"/>
    <property type="match status" value="1"/>
</dbReference>